<evidence type="ECO:0000313" key="1">
    <source>
        <dbReference type="EMBL" id="KKN22291.1"/>
    </source>
</evidence>
<dbReference type="EMBL" id="LAZR01003074">
    <property type="protein sequence ID" value="KKN22291.1"/>
    <property type="molecule type" value="Genomic_DNA"/>
</dbReference>
<accession>A0A0F9RAU3</accession>
<comment type="caution">
    <text evidence="1">The sequence shown here is derived from an EMBL/GenBank/DDBJ whole genome shotgun (WGS) entry which is preliminary data.</text>
</comment>
<reference evidence="1" key="1">
    <citation type="journal article" date="2015" name="Nature">
        <title>Complex archaea that bridge the gap between prokaryotes and eukaryotes.</title>
        <authorList>
            <person name="Spang A."/>
            <person name="Saw J.H."/>
            <person name="Jorgensen S.L."/>
            <person name="Zaremba-Niedzwiedzka K."/>
            <person name="Martijn J."/>
            <person name="Lind A.E."/>
            <person name="van Eijk R."/>
            <person name="Schleper C."/>
            <person name="Guy L."/>
            <person name="Ettema T.J."/>
        </authorList>
    </citation>
    <scope>NUCLEOTIDE SEQUENCE</scope>
</reference>
<protein>
    <submittedName>
        <fullName evidence="1">Uncharacterized protein</fullName>
    </submittedName>
</protein>
<name>A0A0F9RAU3_9ZZZZ</name>
<organism evidence="1">
    <name type="scientific">marine sediment metagenome</name>
    <dbReference type="NCBI Taxonomy" id="412755"/>
    <lineage>
        <taxon>unclassified sequences</taxon>
        <taxon>metagenomes</taxon>
        <taxon>ecological metagenomes</taxon>
    </lineage>
</organism>
<proteinExistence type="predicted"/>
<gene>
    <name evidence="1" type="ORF">LCGC14_0916750</name>
</gene>
<sequence>MSLDSVEFKVSYDGDGNQKDFDFPNIRILGEGDLTVIIRDSLNQETILDLDVDYTVSGVNEEAGGTVTCAVAPGATDEIHIIRIMSLKQFLELQADGAIPSSALEQTLDRIVMMLQQVSGKTDRAVMLTLTTALDQIYLPDPELNADKYIKFNAAGTGLEAAAFVSAGSLSVSALGETLVIKTTAGEMRTVLGLGTAATRDTGTGSAHVALIGDLGGAALKDTGTGAGEVPTNADLDTAAYEHAGTFGITLMGEASAASAREDLGLGSAAVLDVGTGASDVPSVTLLGEYALIDRAEAPGGFPYLAGLDLAVNETDEEHDIDIFKGVTQEEGGALTLKLTDTLTKQIDAAWSQGTAAGGMFAGTVAADTWYHAHLIRNDTSSEIDAGFDTSLTAANKPVGWSSYRYLGSVLTDASANILDFVSAGGGGAAWPGSDFGATLVSATTATAARTVLELGSAALEDVGTGTGNLVQMGEAGSAKGDLIAGTGSGFGVLAVPATPGLFLSNDTSETKGMKWTDVVGGSTISITTFGRSLVDDSTATAARATLELGTAAVADVGIGAGSVPAVTNLQEALITGAIWPLGGTQSTGTNIQLPLVSPFDWTLDLARANAKVAPAGATLIFDINIGATSIWNSTQANRIQIDPGELAGTQSSFDTMTINTGDLISIDRDQVGSGTAGVDVQVQLVGKRILNS</sequence>
<dbReference type="AlphaFoldDB" id="A0A0F9RAU3"/>